<evidence type="ECO:0000256" key="1">
    <source>
        <dbReference type="ARBA" id="ARBA00004496"/>
    </source>
</evidence>
<dbReference type="InterPro" id="IPR009061">
    <property type="entry name" value="DNA-bd_dom_put_sf"/>
</dbReference>
<keyword evidence="10 15" id="KW-0460">Magnesium</keyword>
<reference evidence="20 21" key="1">
    <citation type="submission" date="2019-03" db="EMBL/GenBank/DDBJ databases">
        <title>Genomics of glacier-inhabiting Cryobacterium strains.</title>
        <authorList>
            <person name="Liu Q."/>
            <person name="Xin Y.-H."/>
        </authorList>
    </citation>
    <scope>NUCLEOTIDE SEQUENCE [LARGE SCALE GENOMIC DNA]</scope>
    <source>
        <strain evidence="20 21">RHLT2-21</strain>
    </source>
</reference>
<accession>A0A4R8W3C2</accession>
<dbReference type="SUPFAM" id="SSF46955">
    <property type="entry name" value="Putative DNA-binding domain"/>
    <property type="match status" value="1"/>
</dbReference>
<dbReference type="HAMAP" id="MF_00283">
    <property type="entry name" value="Phe_tRNA_synth_beta1"/>
    <property type="match status" value="1"/>
</dbReference>
<dbReference type="GO" id="GO:0009328">
    <property type="term" value="C:phenylalanine-tRNA ligase complex"/>
    <property type="evidence" value="ECO:0007669"/>
    <property type="project" value="TreeGrafter"/>
</dbReference>
<comment type="similarity">
    <text evidence="2 15">Belongs to the phenylalanyl-tRNA synthetase beta subunit family. Type 1 subfamily.</text>
</comment>
<keyword evidence="9 15" id="KW-0067">ATP-binding</keyword>
<dbReference type="Pfam" id="PF03484">
    <property type="entry name" value="B5"/>
    <property type="match status" value="1"/>
</dbReference>
<keyword evidence="12 15" id="KW-0648">Protein biosynthesis</keyword>
<feature type="binding site" evidence="15">
    <location>
        <position position="482"/>
    </location>
    <ligand>
        <name>Mg(2+)</name>
        <dbReference type="ChEBI" id="CHEBI:18420"/>
        <note>shared with alpha subunit</note>
    </ligand>
</feature>
<evidence type="ECO:0000256" key="3">
    <source>
        <dbReference type="ARBA" id="ARBA00011209"/>
    </source>
</evidence>
<dbReference type="Gene3D" id="3.50.40.10">
    <property type="entry name" value="Phenylalanyl-trna Synthetase, Chain B, domain 3"/>
    <property type="match status" value="1"/>
</dbReference>
<evidence type="ECO:0000256" key="6">
    <source>
        <dbReference type="ARBA" id="ARBA00022598"/>
    </source>
</evidence>
<dbReference type="GO" id="GO:0006432">
    <property type="term" value="P:phenylalanyl-tRNA aminoacylation"/>
    <property type="evidence" value="ECO:0007669"/>
    <property type="project" value="UniProtKB-UniRule"/>
</dbReference>
<keyword evidence="11 16" id="KW-0694">RNA-binding</keyword>
<gene>
    <name evidence="15" type="primary">pheT</name>
    <name evidence="20" type="ORF">E3O32_14460</name>
</gene>
<dbReference type="InterPro" id="IPR036690">
    <property type="entry name" value="Fdx_antiC-bd_sf"/>
</dbReference>
<dbReference type="InterPro" id="IPR002547">
    <property type="entry name" value="tRNA-bd_dom"/>
</dbReference>
<dbReference type="GO" id="GO:0004826">
    <property type="term" value="F:phenylalanine-tRNA ligase activity"/>
    <property type="evidence" value="ECO:0007669"/>
    <property type="project" value="UniProtKB-UniRule"/>
</dbReference>
<dbReference type="PROSITE" id="PS50886">
    <property type="entry name" value="TRBD"/>
    <property type="match status" value="1"/>
</dbReference>
<evidence type="ECO:0000256" key="13">
    <source>
        <dbReference type="ARBA" id="ARBA00023146"/>
    </source>
</evidence>
<sequence length="844" mass="87665">MRVPLSWLGEFVDLEPGTTPEDVHAALVSVGLEEEEIHRFDLTGPIVVGEVLSIEPEAQTNGKTINWCQVRVAPGDEVAADGGPAVHGIVCGAHNFAVGDKVVVTLPGAVLPGPFPIAPRKTYGHVSDGMIASARELGLGDEHDGILRLAALGLDAPVGTDAIALLGLDDSAVEINVTPDRGYAFSIRGVAREYAHATGATFRDPALAVTPAPSSVEFVVTIDDQAPIRSRIGASVFVTRAVRGVDPTRPSPAWLIARLKLAGIRSISLIVDVTNYVMIELGQPIHAYDLDALAGGLTVRRAATGEKLTTLDDVTRTLSPEDLLITDGSGPIGLAGVMGGQTTEIGATTTNVLVEAANFDPVSIARTARRHKLPSEASRRFERGVDPAVAAVAAARVVQLLVELAGGVADDLGSLHDATPAAEPIFLPTGFISGLIGLEYTGEEVRTSLAEIGASLTETEGGLSVTAPSWRPDLTDKWTLAEEVARIVGYDRIPSVLPVAPPGRGLTRSQVLRRQVAQTLAAAGHTEVLAYPFVAEKANNLFGAPAGPVVPQMRVANPLDGEAPFLRTSILPGLLQIAHRNRSRGLTDLAVFEQGQVFRPLAGVVYGSTVVPPGAVRPSAHLEAELNAGIPPQPFSVGVVLTGNAVRQQPGRPAVAAGWQDALAAVQQVALATGVAIQVRQGSHQAMHPGRTAELFVTTDAGAASVGFAGELLPAIARGFDLPAVVAVAEIDLSVVFDRAGAELQATPIRTMPAATQDLSLVVDVVVPAGEVLEAVIAGSGSLLDHAELVDDYRGAGIPSGRKSLTFALRFRAADRTLTAAEASDAKLAGVAVAAARFGATLRE</sequence>
<dbReference type="NCBIfam" id="TIGR00472">
    <property type="entry name" value="pheT_bact"/>
    <property type="match status" value="1"/>
</dbReference>
<dbReference type="SUPFAM" id="SSF54991">
    <property type="entry name" value="Anticodon-binding domain of PheRS"/>
    <property type="match status" value="1"/>
</dbReference>
<dbReference type="SMART" id="SM00874">
    <property type="entry name" value="B5"/>
    <property type="match status" value="1"/>
</dbReference>
<evidence type="ECO:0000256" key="16">
    <source>
        <dbReference type="PROSITE-ProRule" id="PRU00209"/>
    </source>
</evidence>
<dbReference type="EC" id="6.1.1.20" evidence="15"/>
<dbReference type="InterPro" id="IPR005121">
    <property type="entry name" value="Fdx_antiC-bd"/>
</dbReference>
<evidence type="ECO:0000256" key="15">
    <source>
        <dbReference type="HAMAP-Rule" id="MF_00283"/>
    </source>
</evidence>
<keyword evidence="8 15" id="KW-0547">Nucleotide-binding</keyword>
<proteinExistence type="inferred from homology"/>
<dbReference type="PANTHER" id="PTHR10947:SF0">
    <property type="entry name" value="PHENYLALANINE--TRNA LIGASE BETA SUBUNIT"/>
    <property type="match status" value="1"/>
</dbReference>
<dbReference type="InterPro" id="IPR020825">
    <property type="entry name" value="Phe-tRNA_synthase-like_B3/B4"/>
</dbReference>
<evidence type="ECO:0000256" key="10">
    <source>
        <dbReference type="ARBA" id="ARBA00022842"/>
    </source>
</evidence>
<dbReference type="CDD" id="cd02796">
    <property type="entry name" value="tRNA_bind_bactPheRS"/>
    <property type="match status" value="1"/>
</dbReference>
<feature type="domain" description="TRNA-binding" evidence="17">
    <location>
        <begin position="40"/>
        <end position="163"/>
    </location>
</feature>
<dbReference type="PROSITE" id="PS51447">
    <property type="entry name" value="FDX_ACB"/>
    <property type="match status" value="1"/>
</dbReference>
<dbReference type="PROSITE" id="PS51483">
    <property type="entry name" value="B5"/>
    <property type="match status" value="1"/>
</dbReference>
<dbReference type="GO" id="GO:0005524">
    <property type="term" value="F:ATP binding"/>
    <property type="evidence" value="ECO:0007669"/>
    <property type="project" value="UniProtKB-UniRule"/>
</dbReference>
<evidence type="ECO:0000313" key="20">
    <source>
        <dbReference type="EMBL" id="TFC00902.1"/>
    </source>
</evidence>
<evidence type="ECO:0000256" key="8">
    <source>
        <dbReference type="ARBA" id="ARBA00022741"/>
    </source>
</evidence>
<keyword evidence="21" id="KW-1185">Reference proteome</keyword>
<name>A0A4R8W3C2_9MICO</name>
<evidence type="ECO:0000259" key="17">
    <source>
        <dbReference type="PROSITE" id="PS50886"/>
    </source>
</evidence>
<comment type="subcellular location">
    <subcellularLocation>
        <location evidence="1 15">Cytoplasm</location>
    </subcellularLocation>
</comment>
<dbReference type="Pfam" id="PF17759">
    <property type="entry name" value="tRNA_synthFbeta"/>
    <property type="match status" value="1"/>
</dbReference>
<keyword evidence="6 15" id="KW-0436">Ligase</keyword>
<organism evidence="20 21">
    <name type="scientific">Cryobacterium mannosilyticum</name>
    <dbReference type="NCBI Taxonomy" id="1259190"/>
    <lineage>
        <taxon>Bacteria</taxon>
        <taxon>Bacillati</taxon>
        <taxon>Actinomycetota</taxon>
        <taxon>Actinomycetes</taxon>
        <taxon>Micrococcales</taxon>
        <taxon>Microbacteriaceae</taxon>
        <taxon>Cryobacterium</taxon>
    </lineage>
</organism>
<dbReference type="InterPro" id="IPR004532">
    <property type="entry name" value="Phe-tRNA-ligase_IIc_bsu_bact"/>
</dbReference>
<dbReference type="Gene3D" id="2.40.50.140">
    <property type="entry name" value="Nucleic acid-binding proteins"/>
    <property type="match status" value="1"/>
</dbReference>
<comment type="cofactor">
    <cofactor evidence="15">
        <name>Mg(2+)</name>
        <dbReference type="ChEBI" id="CHEBI:18420"/>
    </cofactor>
    <text evidence="15">Binds 2 magnesium ions per tetramer.</text>
</comment>
<comment type="caution">
    <text evidence="15">Lacks conserved residue(s) required for the propagation of feature annotation.</text>
</comment>
<dbReference type="InterPro" id="IPR033714">
    <property type="entry name" value="tRNA_bind_bactPheRS"/>
</dbReference>
<evidence type="ECO:0000259" key="19">
    <source>
        <dbReference type="PROSITE" id="PS51483"/>
    </source>
</evidence>
<dbReference type="Gene3D" id="3.30.70.380">
    <property type="entry name" value="Ferrodoxin-fold anticodon-binding domain"/>
    <property type="match status" value="1"/>
</dbReference>
<protein>
    <recommendedName>
        <fullName evidence="15">Phenylalanine--tRNA ligase beta subunit</fullName>
        <ecNumber evidence="15">6.1.1.20</ecNumber>
    </recommendedName>
    <alternativeName>
        <fullName evidence="15">Phenylalanyl-tRNA synthetase beta subunit</fullName>
        <shortName evidence="15">PheRS</shortName>
    </alternativeName>
</protein>
<comment type="catalytic activity">
    <reaction evidence="14 15">
        <text>tRNA(Phe) + L-phenylalanine + ATP = L-phenylalanyl-tRNA(Phe) + AMP + diphosphate + H(+)</text>
        <dbReference type="Rhea" id="RHEA:19413"/>
        <dbReference type="Rhea" id="RHEA-COMP:9668"/>
        <dbReference type="Rhea" id="RHEA-COMP:9699"/>
        <dbReference type="ChEBI" id="CHEBI:15378"/>
        <dbReference type="ChEBI" id="CHEBI:30616"/>
        <dbReference type="ChEBI" id="CHEBI:33019"/>
        <dbReference type="ChEBI" id="CHEBI:58095"/>
        <dbReference type="ChEBI" id="CHEBI:78442"/>
        <dbReference type="ChEBI" id="CHEBI:78531"/>
        <dbReference type="ChEBI" id="CHEBI:456215"/>
        <dbReference type="EC" id="6.1.1.20"/>
    </reaction>
</comment>
<keyword evidence="7 15" id="KW-0479">Metal-binding</keyword>
<dbReference type="Proteomes" id="UP000297643">
    <property type="component" value="Unassembled WGS sequence"/>
</dbReference>
<dbReference type="InterPro" id="IPR012340">
    <property type="entry name" value="NA-bd_OB-fold"/>
</dbReference>
<evidence type="ECO:0000256" key="5">
    <source>
        <dbReference type="ARBA" id="ARBA00022555"/>
    </source>
</evidence>
<keyword evidence="4 15" id="KW-0963">Cytoplasm</keyword>
<dbReference type="Gene3D" id="3.30.930.10">
    <property type="entry name" value="Bira Bifunctional Protein, Domain 2"/>
    <property type="match status" value="1"/>
</dbReference>
<dbReference type="InterPro" id="IPR041616">
    <property type="entry name" value="PheRS_beta_core"/>
</dbReference>
<evidence type="ECO:0000256" key="12">
    <source>
        <dbReference type="ARBA" id="ARBA00022917"/>
    </source>
</evidence>
<dbReference type="RefSeq" id="WP_134510522.1">
    <property type="nucleotide sequence ID" value="NZ_SOFM01000044.1"/>
</dbReference>
<dbReference type="EMBL" id="SOFM01000044">
    <property type="protein sequence ID" value="TFC00902.1"/>
    <property type="molecule type" value="Genomic_DNA"/>
</dbReference>
<dbReference type="SMART" id="SM00873">
    <property type="entry name" value="B3_4"/>
    <property type="match status" value="1"/>
</dbReference>
<feature type="domain" description="FDX-ACB" evidence="18">
    <location>
        <begin position="750"/>
        <end position="843"/>
    </location>
</feature>
<evidence type="ECO:0000256" key="4">
    <source>
        <dbReference type="ARBA" id="ARBA00022490"/>
    </source>
</evidence>
<dbReference type="Pfam" id="PF03147">
    <property type="entry name" value="FDX-ACB"/>
    <property type="match status" value="1"/>
</dbReference>
<dbReference type="GO" id="GO:0000287">
    <property type="term" value="F:magnesium ion binding"/>
    <property type="evidence" value="ECO:0007669"/>
    <property type="project" value="UniProtKB-UniRule"/>
</dbReference>
<evidence type="ECO:0000256" key="7">
    <source>
        <dbReference type="ARBA" id="ARBA00022723"/>
    </source>
</evidence>
<dbReference type="PANTHER" id="PTHR10947">
    <property type="entry name" value="PHENYLALANYL-TRNA SYNTHETASE BETA CHAIN AND LEUCINE-RICH REPEAT-CONTAINING PROTEIN 47"/>
    <property type="match status" value="1"/>
</dbReference>
<dbReference type="CDD" id="cd00769">
    <property type="entry name" value="PheRS_beta_core"/>
    <property type="match status" value="1"/>
</dbReference>
<dbReference type="Gene3D" id="3.30.56.10">
    <property type="match status" value="2"/>
</dbReference>
<feature type="domain" description="B5" evidence="19">
    <location>
        <begin position="420"/>
        <end position="495"/>
    </location>
</feature>
<dbReference type="InterPro" id="IPR005147">
    <property type="entry name" value="tRNA_synthase_B5-dom"/>
</dbReference>
<feature type="binding site" evidence="15">
    <location>
        <position position="483"/>
    </location>
    <ligand>
        <name>Mg(2+)</name>
        <dbReference type="ChEBI" id="CHEBI:18420"/>
        <note>shared with alpha subunit</note>
    </ligand>
</feature>
<comment type="caution">
    <text evidence="20">The sequence shown here is derived from an EMBL/GenBank/DDBJ whole genome shotgun (WGS) entry which is preliminary data.</text>
</comment>
<evidence type="ECO:0000256" key="9">
    <source>
        <dbReference type="ARBA" id="ARBA00022840"/>
    </source>
</evidence>
<dbReference type="SUPFAM" id="SSF56037">
    <property type="entry name" value="PheT/TilS domain"/>
    <property type="match status" value="1"/>
</dbReference>
<keyword evidence="13 15" id="KW-0030">Aminoacyl-tRNA synthetase</keyword>
<evidence type="ECO:0000256" key="14">
    <source>
        <dbReference type="ARBA" id="ARBA00049255"/>
    </source>
</evidence>
<dbReference type="InterPro" id="IPR045060">
    <property type="entry name" value="Phe-tRNA-ligase_IIc_bsu"/>
</dbReference>
<dbReference type="SUPFAM" id="SSF50249">
    <property type="entry name" value="Nucleic acid-binding proteins"/>
    <property type="match status" value="1"/>
</dbReference>
<evidence type="ECO:0000313" key="21">
    <source>
        <dbReference type="Proteomes" id="UP000297643"/>
    </source>
</evidence>
<evidence type="ECO:0000256" key="2">
    <source>
        <dbReference type="ARBA" id="ARBA00008653"/>
    </source>
</evidence>
<dbReference type="GO" id="GO:0000049">
    <property type="term" value="F:tRNA binding"/>
    <property type="evidence" value="ECO:0007669"/>
    <property type="project" value="UniProtKB-UniRule"/>
</dbReference>
<dbReference type="InterPro" id="IPR005146">
    <property type="entry name" value="B3/B4_tRNA-bd"/>
</dbReference>
<evidence type="ECO:0000259" key="18">
    <source>
        <dbReference type="PROSITE" id="PS51447"/>
    </source>
</evidence>
<dbReference type="Pfam" id="PF03483">
    <property type="entry name" value="B3_4"/>
    <property type="match status" value="1"/>
</dbReference>
<dbReference type="SMART" id="SM00896">
    <property type="entry name" value="FDX-ACB"/>
    <property type="match status" value="1"/>
</dbReference>
<comment type="subunit">
    <text evidence="3 15">Tetramer of two alpha and two beta subunits.</text>
</comment>
<keyword evidence="5 16" id="KW-0820">tRNA-binding</keyword>
<feature type="binding site" evidence="15">
    <location>
        <position position="473"/>
    </location>
    <ligand>
        <name>Mg(2+)</name>
        <dbReference type="ChEBI" id="CHEBI:18420"/>
        <note>shared with alpha subunit</note>
    </ligand>
</feature>
<dbReference type="SUPFAM" id="SSF55681">
    <property type="entry name" value="Class II aaRS and biotin synthetases"/>
    <property type="match status" value="1"/>
</dbReference>
<evidence type="ECO:0000256" key="11">
    <source>
        <dbReference type="ARBA" id="ARBA00022884"/>
    </source>
</evidence>
<dbReference type="InterPro" id="IPR045864">
    <property type="entry name" value="aa-tRNA-synth_II/BPL/LPL"/>
</dbReference>
<dbReference type="AlphaFoldDB" id="A0A4R8W3C2"/>